<dbReference type="GO" id="GO:0070300">
    <property type="term" value="F:phosphatidic acid binding"/>
    <property type="evidence" value="ECO:0007669"/>
    <property type="project" value="InterPro"/>
</dbReference>
<evidence type="ECO:0000256" key="1">
    <source>
        <dbReference type="SAM" id="MobiDB-lite"/>
    </source>
</evidence>
<keyword evidence="3" id="KW-1185">Reference proteome</keyword>
<evidence type="ECO:0000313" key="3">
    <source>
        <dbReference type="Proteomes" id="UP001415857"/>
    </source>
</evidence>
<dbReference type="InterPro" id="IPR038943">
    <property type="entry name" value="PLDrp1-like"/>
</dbReference>
<gene>
    <name evidence="2" type="ORF">L1049_010492</name>
</gene>
<name>A0AAP0N7N2_LIQFO</name>
<evidence type="ECO:0000313" key="2">
    <source>
        <dbReference type="EMBL" id="KAK9268053.1"/>
    </source>
</evidence>
<dbReference type="EMBL" id="JBBPBK010000016">
    <property type="protein sequence ID" value="KAK9268053.1"/>
    <property type="molecule type" value="Genomic_DNA"/>
</dbReference>
<dbReference type="Proteomes" id="UP001415857">
    <property type="component" value="Unassembled WGS sequence"/>
</dbReference>
<sequence length="248" mass="27677">MAFYSANFHKTDLPEYGLEPNPYGYSYDFPPTQASIAYSSYDDFSGPKFIEYDQAPYYGAYDPASTRSVISYSTASTFSEPNVVQYNPSYGFAYNPSQTHFLISYSASNYTEPDEFIDDDPTPYVGGYDITLTYGKPLPPSDETCYPRSVVDPNYGAIVLPQGADEVDEQKVKPRDAIKPIRANEVEQHGYDNGPGSRSPPGEPVDSNQGEERAGTFCDDYYPWTDYEYDKQVPHTPCGYGSDALDLC</sequence>
<feature type="compositionally biased region" description="Basic and acidic residues" evidence="1">
    <location>
        <begin position="169"/>
        <end position="190"/>
    </location>
</feature>
<comment type="caution">
    <text evidence="2">The sequence shown here is derived from an EMBL/GenBank/DDBJ whole genome shotgun (WGS) entry which is preliminary data.</text>
</comment>
<protein>
    <submittedName>
        <fullName evidence="2">Uncharacterized protein</fullName>
    </submittedName>
</protein>
<feature type="region of interest" description="Disordered" evidence="1">
    <location>
        <begin position="166"/>
        <end position="217"/>
    </location>
</feature>
<dbReference type="GO" id="GO:0004674">
    <property type="term" value="F:protein serine/threonine kinase activity"/>
    <property type="evidence" value="ECO:0007669"/>
    <property type="project" value="TreeGrafter"/>
</dbReference>
<dbReference type="AlphaFoldDB" id="A0AAP0N7N2"/>
<accession>A0AAP0N7N2</accession>
<organism evidence="2 3">
    <name type="scientific">Liquidambar formosana</name>
    <name type="common">Formosan gum</name>
    <dbReference type="NCBI Taxonomy" id="63359"/>
    <lineage>
        <taxon>Eukaryota</taxon>
        <taxon>Viridiplantae</taxon>
        <taxon>Streptophyta</taxon>
        <taxon>Embryophyta</taxon>
        <taxon>Tracheophyta</taxon>
        <taxon>Spermatophyta</taxon>
        <taxon>Magnoliopsida</taxon>
        <taxon>eudicotyledons</taxon>
        <taxon>Gunneridae</taxon>
        <taxon>Pentapetalae</taxon>
        <taxon>Saxifragales</taxon>
        <taxon>Altingiaceae</taxon>
        <taxon>Liquidambar</taxon>
    </lineage>
</organism>
<dbReference type="PANTHER" id="PTHR33971:SF3">
    <property type="entry name" value="UBIQUITIN CARBOXYL-TERMINAL HYDROLASE 36"/>
    <property type="match status" value="1"/>
</dbReference>
<reference evidence="2 3" key="1">
    <citation type="journal article" date="2024" name="Plant J.">
        <title>Genome sequences and population genomics reveal climatic adaptation and genomic divergence between two closely related sweetgum species.</title>
        <authorList>
            <person name="Xu W.Q."/>
            <person name="Ren C.Q."/>
            <person name="Zhang X.Y."/>
            <person name="Comes H.P."/>
            <person name="Liu X.H."/>
            <person name="Li Y.G."/>
            <person name="Kettle C.J."/>
            <person name="Jalonen R."/>
            <person name="Gaisberger H."/>
            <person name="Ma Y.Z."/>
            <person name="Qiu Y.X."/>
        </authorList>
    </citation>
    <scope>NUCLEOTIDE SEQUENCE [LARGE SCALE GENOMIC DNA]</scope>
    <source>
        <strain evidence="2">Hangzhou</strain>
    </source>
</reference>
<proteinExistence type="predicted"/>
<dbReference type="PANTHER" id="PTHR33971">
    <property type="entry name" value="OS06G0232000 PROTEIN"/>
    <property type="match status" value="1"/>
</dbReference>